<comment type="caution">
    <text evidence="1">The sequence shown here is derived from an EMBL/GenBank/DDBJ whole genome shotgun (WGS) entry which is preliminary data.</text>
</comment>
<dbReference type="Proteomes" id="UP000737402">
    <property type="component" value="Unassembled WGS sequence"/>
</dbReference>
<sequence length="118" mass="13092">MDENNRKSISQSLLGNLFNIPHVGTHLITIVDEEGRSRTSLASEEILRPGEIGVVFCLPIFGAPKRRLPDVNLRGDQYVRIFCGLTTLDVFCERRVSGPPAQTVSMRTGEFVVITCDC</sequence>
<reference evidence="1 2" key="1">
    <citation type="submission" date="2021-01" db="EMBL/GenBank/DDBJ databases">
        <title>Genomic Encyclopedia of Type Strains, Phase IV (KMG-IV): sequencing the most valuable type-strain genomes for metagenomic binning, comparative biology and taxonomic classification.</title>
        <authorList>
            <person name="Goeker M."/>
        </authorList>
    </citation>
    <scope>NUCLEOTIDE SEQUENCE [LARGE SCALE GENOMIC DNA]</scope>
    <source>
        <strain evidence="1 2">DSM 25879</strain>
    </source>
</reference>
<evidence type="ECO:0000313" key="2">
    <source>
        <dbReference type="Proteomes" id="UP000737402"/>
    </source>
</evidence>
<proteinExistence type="predicted"/>
<dbReference type="EMBL" id="JAFBED010000003">
    <property type="protein sequence ID" value="MBM7620009.1"/>
    <property type="molecule type" value="Genomic_DNA"/>
</dbReference>
<accession>A0ABS2NZ80</accession>
<protein>
    <submittedName>
        <fullName evidence="1">Uncharacterized protein</fullName>
    </submittedName>
</protein>
<dbReference type="RefSeq" id="WP_204415339.1">
    <property type="nucleotide sequence ID" value="NZ_JAFBED010000003.1"/>
</dbReference>
<gene>
    <name evidence="1" type="ORF">JOC95_001861</name>
</gene>
<evidence type="ECO:0000313" key="1">
    <source>
        <dbReference type="EMBL" id="MBM7620009.1"/>
    </source>
</evidence>
<keyword evidence="2" id="KW-1185">Reference proteome</keyword>
<organism evidence="1 2">
    <name type="scientific">Sutcliffiella tianshenii</name>
    <dbReference type="NCBI Taxonomy" id="1463404"/>
    <lineage>
        <taxon>Bacteria</taxon>
        <taxon>Bacillati</taxon>
        <taxon>Bacillota</taxon>
        <taxon>Bacilli</taxon>
        <taxon>Bacillales</taxon>
        <taxon>Bacillaceae</taxon>
        <taxon>Sutcliffiella</taxon>
    </lineage>
</organism>
<name>A0ABS2NZ80_9BACI</name>